<comment type="caution">
    <text evidence="3">The sequence shown here is derived from an EMBL/GenBank/DDBJ whole genome shotgun (WGS) entry which is preliminary data.</text>
</comment>
<dbReference type="PANTHER" id="PTHR48200">
    <property type="entry name" value="PROTEIN, PUTATIVE-RELATED"/>
    <property type="match status" value="1"/>
</dbReference>
<accession>A0ABQ7UC77</accession>
<dbReference type="EMBL" id="JAIVGD010000023">
    <property type="protein sequence ID" value="KAH0743882.1"/>
    <property type="molecule type" value="Genomic_DNA"/>
</dbReference>
<evidence type="ECO:0000259" key="2">
    <source>
        <dbReference type="Pfam" id="PF24924"/>
    </source>
</evidence>
<feature type="coiled-coil region" evidence="1">
    <location>
        <begin position="411"/>
        <end position="445"/>
    </location>
</feature>
<sequence>MVVEAPVLLKMWYNNLTVVHKRALNKYIGALTELINMVGWPELIEVLTGYWDNKKMVFKFGTMEITPTIKEIRDEIDTVGTGLQGRVRKWENILIPNKPTLEDIVNWLGLRKDCAYWAKGSSVSFMDLYVRFGHASFYTNYNQEFNVTFREWDEIRPLTYTIALLGTMVFPHGPSLSINIRVIMLAHTLFHGHMNQGQVKYYPIAPVILSDMYRALGKCKAGHHYFQGCNLLLQLWIMSHLVKRHGTQRLHTLDEHNALKGLNDLLFWTDLENRKTRGRWAQIFSELREENIQWMFDCFISKDAIVRGDRQLVLPLLGIRGICPSAPIRVLRQFGRRQTTPPEAYYRIYVFDIGDDRVPEASEMLREWKIAVRMKDDTIAADRFNAGYNETYKAWLKGNIQSISSPVPNSYHSVEDKKSKALIELREVRREAQEIYEEFLQKQEKDKYARESKSGMCLEDLEEKGRRSEGYLLMIQYRLQHLMAQNKKSRSEAGPSGTS</sequence>
<dbReference type="Proteomes" id="UP000826656">
    <property type="component" value="Unassembled WGS sequence"/>
</dbReference>
<proteinExistence type="predicted"/>
<keyword evidence="1" id="KW-0175">Coiled coil</keyword>
<reference evidence="3 4" key="1">
    <citation type="journal article" date="2021" name="bioRxiv">
        <title>Chromosome-scale and haplotype-resolved genome assembly of a tetraploid potato cultivar.</title>
        <authorList>
            <person name="Sun H."/>
            <person name="Jiao W.-B."/>
            <person name="Krause K."/>
            <person name="Campoy J.A."/>
            <person name="Goel M."/>
            <person name="Folz-Donahue K."/>
            <person name="Kukat C."/>
            <person name="Huettel B."/>
            <person name="Schneeberger K."/>
        </authorList>
    </citation>
    <scope>NUCLEOTIDE SEQUENCE [LARGE SCALE GENOMIC DNA]</scope>
    <source>
        <strain evidence="3">SolTubOtavaFocal</strain>
        <tissue evidence="3">Leaves</tissue>
    </source>
</reference>
<dbReference type="Pfam" id="PF24924">
    <property type="entry name" value="DUF7745"/>
    <property type="match status" value="1"/>
</dbReference>
<protein>
    <recommendedName>
        <fullName evidence="2">DUF7745 domain-containing protein</fullName>
    </recommendedName>
</protein>
<evidence type="ECO:0000313" key="3">
    <source>
        <dbReference type="EMBL" id="KAH0743882.1"/>
    </source>
</evidence>
<feature type="domain" description="DUF7745" evidence="2">
    <location>
        <begin position="13"/>
        <end position="400"/>
    </location>
</feature>
<evidence type="ECO:0000313" key="4">
    <source>
        <dbReference type="Proteomes" id="UP000826656"/>
    </source>
</evidence>
<organism evidence="3 4">
    <name type="scientific">Solanum tuberosum</name>
    <name type="common">Potato</name>
    <dbReference type="NCBI Taxonomy" id="4113"/>
    <lineage>
        <taxon>Eukaryota</taxon>
        <taxon>Viridiplantae</taxon>
        <taxon>Streptophyta</taxon>
        <taxon>Embryophyta</taxon>
        <taxon>Tracheophyta</taxon>
        <taxon>Spermatophyta</taxon>
        <taxon>Magnoliopsida</taxon>
        <taxon>eudicotyledons</taxon>
        <taxon>Gunneridae</taxon>
        <taxon>Pentapetalae</taxon>
        <taxon>asterids</taxon>
        <taxon>lamiids</taxon>
        <taxon>Solanales</taxon>
        <taxon>Solanaceae</taxon>
        <taxon>Solanoideae</taxon>
        <taxon>Solaneae</taxon>
        <taxon>Solanum</taxon>
    </lineage>
</organism>
<name>A0ABQ7UC77_SOLTU</name>
<keyword evidence="4" id="KW-1185">Reference proteome</keyword>
<dbReference type="PANTHER" id="PTHR48200:SF1">
    <property type="entry name" value="AMINOTRANSFERASE-LIKE PLANT MOBILE DOMAIN-CONTAINING PROTEIN"/>
    <property type="match status" value="1"/>
</dbReference>
<evidence type="ECO:0000256" key="1">
    <source>
        <dbReference type="SAM" id="Coils"/>
    </source>
</evidence>
<gene>
    <name evidence="3" type="ORF">KY290_031875</name>
</gene>
<dbReference type="InterPro" id="IPR056647">
    <property type="entry name" value="DUF7745"/>
</dbReference>